<sequence>MRVMTVGCMECDAKANMYSMEHDGRGNAAAAFACTNNLCRATFVFSWRYVRAGTKGGRRKIDCINSEAVSVAGAGIGRAGLPCPECGEVSYVKGKTRAHKEMFTAYHVCPSCGFHFSSRLEYSHMITISALRVNEGIRHLLGVMTPEQLNGLAKASGNAALLPKS</sequence>
<gene>
    <name evidence="5" type="ORF">DTA53_09455</name>
</gene>
<dbReference type="Proteomes" id="UP000885264">
    <property type="component" value="Unassembled WGS sequence"/>
</dbReference>
<dbReference type="GO" id="GO:0008270">
    <property type="term" value="F:zinc ion binding"/>
    <property type="evidence" value="ECO:0007669"/>
    <property type="project" value="UniProtKB-KW"/>
</dbReference>
<evidence type="ECO:0000256" key="1">
    <source>
        <dbReference type="ARBA" id="ARBA00022723"/>
    </source>
</evidence>
<dbReference type="InterPro" id="IPR001222">
    <property type="entry name" value="Znf_TFIIS"/>
</dbReference>
<dbReference type="AlphaFoldDB" id="A0A3R0PXX1"/>
<reference evidence="5" key="1">
    <citation type="submission" date="2018-07" db="EMBL/GenBank/DDBJ databases">
        <authorList>
            <consortium name="GenomeTrakr network: Whole genome sequencing for foodborne pathogen traceback"/>
        </authorList>
    </citation>
    <scope>NUCLEOTIDE SEQUENCE [LARGE SCALE GENOMIC DNA]</scope>
    <source>
        <strain evidence="5">FDA00013282</strain>
    </source>
</reference>
<keyword evidence="1" id="KW-0479">Metal-binding</keyword>
<keyword evidence="2" id="KW-0863">Zinc-finger</keyword>
<comment type="caution">
    <text evidence="5">The sequence shown here is derived from an EMBL/GenBank/DDBJ whole genome shotgun (WGS) entry which is preliminary data.</text>
</comment>
<dbReference type="SMART" id="SM00440">
    <property type="entry name" value="ZnF_C2C2"/>
    <property type="match status" value="1"/>
</dbReference>
<protein>
    <recommendedName>
        <fullName evidence="4">TFIIS-type domain-containing protein</fullName>
    </recommendedName>
</protein>
<organism evidence="5">
    <name type="scientific">Salmonella enterica</name>
    <name type="common">Salmonella choleraesuis</name>
    <dbReference type="NCBI Taxonomy" id="28901"/>
    <lineage>
        <taxon>Bacteria</taxon>
        <taxon>Pseudomonadati</taxon>
        <taxon>Pseudomonadota</taxon>
        <taxon>Gammaproteobacteria</taxon>
        <taxon>Enterobacterales</taxon>
        <taxon>Enterobacteriaceae</taxon>
        <taxon>Salmonella</taxon>
    </lineage>
</organism>
<dbReference type="GO" id="GO:0006351">
    <property type="term" value="P:DNA-templated transcription"/>
    <property type="evidence" value="ECO:0007669"/>
    <property type="project" value="InterPro"/>
</dbReference>
<keyword evidence="3" id="KW-0862">Zinc</keyword>
<accession>A0A3R0PXX1</accession>
<evidence type="ECO:0000256" key="3">
    <source>
        <dbReference type="ARBA" id="ARBA00022833"/>
    </source>
</evidence>
<name>A0A3R0PXX1_SALER</name>
<dbReference type="EMBL" id="RTRY01000006">
    <property type="protein sequence ID" value="MJX47122.1"/>
    <property type="molecule type" value="Genomic_DNA"/>
</dbReference>
<proteinExistence type="predicted"/>
<evidence type="ECO:0000259" key="4">
    <source>
        <dbReference type="SMART" id="SM00440"/>
    </source>
</evidence>
<dbReference type="GO" id="GO:0003676">
    <property type="term" value="F:nucleic acid binding"/>
    <property type="evidence" value="ECO:0007669"/>
    <property type="project" value="InterPro"/>
</dbReference>
<evidence type="ECO:0000256" key="2">
    <source>
        <dbReference type="ARBA" id="ARBA00022771"/>
    </source>
</evidence>
<feature type="domain" description="TFIIS-type" evidence="4">
    <location>
        <begin position="81"/>
        <end position="118"/>
    </location>
</feature>
<evidence type="ECO:0000313" key="5">
    <source>
        <dbReference type="EMBL" id="MJX47122.1"/>
    </source>
</evidence>
<dbReference type="SUPFAM" id="SSF57783">
    <property type="entry name" value="Zinc beta-ribbon"/>
    <property type="match status" value="1"/>
</dbReference>